<dbReference type="OrthoDB" id="3070163at2759"/>
<proteinExistence type="predicted"/>
<dbReference type="EMBL" id="MU154653">
    <property type="protein sequence ID" value="KAF9489976.1"/>
    <property type="molecule type" value="Genomic_DNA"/>
</dbReference>
<evidence type="ECO:0000256" key="1">
    <source>
        <dbReference type="SAM" id="MobiDB-lite"/>
    </source>
</evidence>
<feature type="region of interest" description="Disordered" evidence="1">
    <location>
        <begin position="34"/>
        <end position="59"/>
    </location>
</feature>
<gene>
    <name evidence="2" type="ORF">BDN71DRAFT_1435019</name>
</gene>
<organism evidence="2 3">
    <name type="scientific">Pleurotus eryngii</name>
    <name type="common">Boletus of the steppes</name>
    <dbReference type="NCBI Taxonomy" id="5323"/>
    <lineage>
        <taxon>Eukaryota</taxon>
        <taxon>Fungi</taxon>
        <taxon>Dikarya</taxon>
        <taxon>Basidiomycota</taxon>
        <taxon>Agaricomycotina</taxon>
        <taxon>Agaricomycetes</taxon>
        <taxon>Agaricomycetidae</taxon>
        <taxon>Agaricales</taxon>
        <taxon>Pleurotineae</taxon>
        <taxon>Pleurotaceae</taxon>
        <taxon>Pleurotus</taxon>
    </lineage>
</organism>
<dbReference type="Proteomes" id="UP000807025">
    <property type="component" value="Unassembled WGS sequence"/>
</dbReference>
<feature type="compositionally biased region" description="Basic and acidic residues" evidence="1">
    <location>
        <begin position="98"/>
        <end position="115"/>
    </location>
</feature>
<reference evidence="2" key="1">
    <citation type="submission" date="2020-11" db="EMBL/GenBank/DDBJ databases">
        <authorList>
            <consortium name="DOE Joint Genome Institute"/>
            <person name="Ahrendt S."/>
            <person name="Riley R."/>
            <person name="Andreopoulos W."/>
            <person name="Labutti K."/>
            <person name="Pangilinan J."/>
            <person name="Ruiz-Duenas F.J."/>
            <person name="Barrasa J.M."/>
            <person name="Sanchez-Garcia M."/>
            <person name="Camarero S."/>
            <person name="Miyauchi S."/>
            <person name="Serrano A."/>
            <person name="Linde D."/>
            <person name="Babiker R."/>
            <person name="Drula E."/>
            <person name="Ayuso-Fernandez I."/>
            <person name="Pacheco R."/>
            <person name="Padilla G."/>
            <person name="Ferreira P."/>
            <person name="Barriuso J."/>
            <person name="Kellner H."/>
            <person name="Castanera R."/>
            <person name="Alfaro M."/>
            <person name="Ramirez L."/>
            <person name="Pisabarro A.G."/>
            <person name="Kuo A."/>
            <person name="Tritt A."/>
            <person name="Lipzen A."/>
            <person name="He G."/>
            <person name="Yan M."/>
            <person name="Ng V."/>
            <person name="Cullen D."/>
            <person name="Martin F."/>
            <person name="Rosso M.-N."/>
            <person name="Henrissat B."/>
            <person name="Hibbett D."/>
            <person name="Martinez A.T."/>
            <person name="Grigoriev I.V."/>
        </authorList>
    </citation>
    <scope>NUCLEOTIDE SEQUENCE</scope>
    <source>
        <strain evidence="2">ATCC 90797</strain>
    </source>
</reference>
<accession>A0A9P5ZQE6</accession>
<keyword evidence="3" id="KW-1185">Reference proteome</keyword>
<feature type="compositionally biased region" description="Basic residues" evidence="1">
    <location>
        <begin position="40"/>
        <end position="50"/>
    </location>
</feature>
<evidence type="ECO:0000313" key="3">
    <source>
        <dbReference type="Proteomes" id="UP000807025"/>
    </source>
</evidence>
<dbReference type="AlphaFoldDB" id="A0A9P5ZQE6"/>
<protein>
    <submittedName>
        <fullName evidence="2">Uncharacterized protein</fullName>
    </submittedName>
</protein>
<name>A0A9P5ZQE6_PLEER</name>
<comment type="caution">
    <text evidence="2">The sequence shown here is derived from an EMBL/GenBank/DDBJ whole genome shotgun (WGS) entry which is preliminary data.</text>
</comment>
<sequence length="435" mass="47554">MPSKKLPTSKAAVPAGTTEVCTSKRKVGEVVVAEMAQPATKRRGRPKRTTTPKSDVAAIDSPLIAEMANKPSSSMIGAEYRYNRKTGKSSKSSSEAVKQAEKLKKANKRQAEKEKADAAQNELVAMEVNKSFAQVVEKAHQVCHISNMAGAAQVESDGGEFAGLKEMVFSDDSDSLPETELAINDKTSSPSKVKKPTLQAQVAACKASAKNKKETGKSVQLVASGLNAAWLANLGNKLPQVSPKRAAIDNEAVQSTRPDFPPSPLKFDHHATNATIAKTSQCDLRRANTLVSVPADNISVTLPPVIKTSWHGYQAYIKIIHINWHKEGGLYTSLKLFDDFAKNSPAFLALSLATFKKIWPNIDFELEPDNTLYLIAWGPDGSPIFYENPVARNGLWNPKDPNYKPNKLACDDEYTAKTINRTEDTYIPPRHWTLP</sequence>
<evidence type="ECO:0000313" key="2">
    <source>
        <dbReference type="EMBL" id="KAF9489976.1"/>
    </source>
</evidence>
<feature type="region of interest" description="Disordered" evidence="1">
    <location>
        <begin position="79"/>
        <end position="115"/>
    </location>
</feature>